<comment type="caution">
    <text evidence="2">The sequence shown here is derived from an EMBL/GenBank/DDBJ whole genome shotgun (WGS) entry which is preliminary data.</text>
</comment>
<name>A0AAU9MHB6_9ASTR</name>
<dbReference type="AlphaFoldDB" id="A0AAU9MHB6"/>
<protein>
    <submittedName>
        <fullName evidence="2">Uncharacterized protein</fullName>
    </submittedName>
</protein>
<sequence length="104" mass="11744">MFFEDDQDVTVSCGRICISTKNKNIISEMVTVMIEGVEYHVRVREIASWKVDILEEEEEEVDSVHDNMGCSDNEGMGDVHDIVSEDDETVEETLEVGSPKNDNC</sequence>
<accession>A0AAU9MHB6</accession>
<reference evidence="2 3" key="1">
    <citation type="submission" date="2022-01" db="EMBL/GenBank/DDBJ databases">
        <authorList>
            <person name="Xiong W."/>
            <person name="Schranz E."/>
        </authorList>
    </citation>
    <scope>NUCLEOTIDE SEQUENCE [LARGE SCALE GENOMIC DNA]</scope>
</reference>
<proteinExistence type="predicted"/>
<dbReference type="EMBL" id="CAKMRJ010002223">
    <property type="protein sequence ID" value="CAH1426205.1"/>
    <property type="molecule type" value="Genomic_DNA"/>
</dbReference>
<evidence type="ECO:0000313" key="3">
    <source>
        <dbReference type="Proteomes" id="UP001157418"/>
    </source>
</evidence>
<feature type="region of interest" description="Disordered" evidence="1">
    <location>
        <begin position="60"/>
        <end position="104"/>
    </location>
</feature>
<feature type="compositionally biased region" description="Acidic residues" evidence="1">
    <location>
        <begin position="84"/>
        <end position="94"/>
    </location>
</feature>
<organism evidence="2 3">
    <name type="scientific">Lactuca virosa</name>
    <dbReference type="NCBI Taxonomy" id="75947"/>
    <lineage>
        <taxon>Eukaryota</taxon>
        <taxon>Viridiplantae</taxon>
        <taxon>Streptophyta</taxon>
        <taxon>Embryophyta</taxon>
        <taxon>Tracheophyta</taxon>
        <taxon>Spermatophyta</taxon>
        <taxon>Magnoliopsida</taxon>
        <taxon>eudicotyledons</taxon>
        <taxon>Gunneridae</taxon>
        <taxon>Pentapetalae</taxon>
        <taxon>asterids</taxon>
        <taxon>campanulids</taxon>
        <taxon>Asterales</taxon>
        <taxon>Asteraceae</taxon>
        <taxon>Cichorioideae</taxon>
        <taxon>Cichorieae</taxon>
        <taxon>Lactucinae</taxon>
        <taxon>Lactuca</taxon>
    </lineage>
</organism>
<gene>
    <name evidence="2" type="ORF">LVIROSA_LOCUS13296</name>
</gene>
<evidence type="ECO:0000256" key="1">
    <source>
        <dbReference type="SAM" id="MobiDB-lite"/>
    </source>
</evidence>
<keyword evidence="3" id="KW-1185">Reference proteome</keyword>
<dbReference type="Proteomes" id="UP001157418">
    <property type="component" value="Unassembled WGS sequence"/>
</dbReference>
<evidence type="ECO:0000313" key="2">
    <source>
        <dbReference type="EMBL" id="CAH1426205.1"/>
    </source>
</evidence>